<accession>A0A4C1VGF5</accession>
<dbReference type="OrthoDB" id="4927418at2759"/>
<dbReference type="Proteomes" id="UP000299102">
    <property type="component" value="Unassembled WGS sequence"/>
</dbReference>
<reference evidence="1 2" key="1">
    <citation type="journal article" date="2019" name="Commun. Biol.">
        <title>The bagworm genome reveals a unique fibroin gene that provides high tensile strength.</title>
        <authorList>
            <person name="Kono N."/>
            <person name="Nakamura H."/>
            <person name="Ohtoshi R."/>
            <person name="Tomita M."/>
            <person name="Numata K."/>
            <person name="Arakawa K."/>
        </authorList>
    </citation>
    <scope>NUCLEOTIDE SEQUENCE [LARGE SCALE GENOMIC DNA]</scope>
</reference>
<dbReference type="EMBL" id="BGZK01000335">
    <property type="protein sequence ID" value="GBP37541.1"/>
    <property type="molecule type" value="Genomic_DNA"/>
</dbReference>
<proteinExistence type="predicted"/>
<evidence type="ECO:0000313" key="2">
    <source>
        <dbReference type="Proteomes" id="UP000299102"/>
    </source>
</evidence>
<dbReference type="AlphaFoldDB" id="A0A4C1VGF5"/>
<evidence type="ECO:0008006" key="3">
    <source>
        <dbReference type="Google" id="ProtNLM"/>
    </source>
</evidence>
<gene>
    <name evidence="1" type="ORF">EVAR_28794_1</name>
</gene>
<evidence type="ECO:0000313" key="1">
    <source>
        <dbReference type="EMBL" id="GBP37541.1"/>
    </source>
</evidence>
<organism evidence="1 2">
    <name type="scientific">Eumeta variegata</name>
    <name type="common">Bagworm moth</name>
    <name type="synonym">Eumeta japonica</name>
    <dbReference type="NCBI Taxonomy" id="151549"/>
    <lineage>
        <taxon>Eukaryota</taxon>
        <taxon>Metazoa</taxon>
        <taxon>Ecdysozoa</taxon>
        <taxon>Arthropoda</taxon>
        <taxon>Hexapoda</taxon>
        <taxon>Insecta</taxon>
        <taxon>Pterygota</taxon>
        <taxon>Neoptera</taxon>
        <taxon>Endopterygota</taxon>
        <taxon>Lepidoptera</taxon>
        <taxon>Glossata</taxon>
        <taxon>Ditrysia</taxon>
        <taxon>Tineoidea</taxon>
        <taxon>Psychidae</taxon>
        <taxon>Oiketicinae</taxon>
        <taxon>Eumeta</taxon>
    </lineage>
</organism>
<protein>
    <recommendedName>
        <fullName evidence="3">Nucleic-acid-binding protein from transposon X-element</fullName>
    </recommendedName>
</protein>
<sequence length="284" mass="32043">MTSRHKGTRSRPRDGTALGLVLGILERSDQVRNIFKKILNVCGLSGIVAEALYKREIPGKYHKCQLHGHTAANCYAQSQCVKCLVPPGLKTAIDLKNREASLPAITAAKTQSLTRTHELTGSSGENNSHVRALQRKVKARTQEVRNDNWSDLKVNITPSHQDYWRLAKALKIEGYNPTLDFTKFDNSIAFNDREKVECLADSIEQQCYDNPPYDLEHTYTGMHRFFNITSSHPNPLLVSAVSYEPPTPHHFCRRSRNILSGSLDDLTVEVKNLIEVNKMAINYE</sequence>
<comment type="caution">
    <text evidence="1">The sequence shown here is derived from an EMBL/GenBank/DDBJ whole genome shotgun (WGS) entry which is preliminary data.</text>
</comment>
<keyword evidence="2" id="KW-1185">Reference proteome</keyword>
<name>A0A4C1VGF5_EUMVA</name>